<evidence type="ECO:0000313" key="2">
    <source>
        <dbReference type="Proteomes" id="UP001345963"/>
    </source>
</evidence>
<accession>A0ABU7BV15</accession>
<sequence length="178" mass="20654">MWLSDGGISTQRTQRRVEMSIRTSGFSETASDHDGWFSQTSTINEQLSTSQDVLTCPGEALRNQLYSFLHFVLTSTYLCPSPWTFEGRPHAPWGPKQSWIWAPFLVKSIRSNKSFLIQNWENMREGSEFKWLIVKSIRDNWLLSDVFVNKLKLKHKEKIKLAASDCYHGNTANKDYFL</sequence>
<protein>
    <submittedName>
        <fullName evidence="1">Uncharacterized protein</fullName>
    </submittedName>
</protein>
<dbReference type="Proteomes" id="UP001345963">
    <property type="component" value="Unassembled WGS sequence"/>
</dbReference>
<gene>
    <name evidence="1" type="ORF">ATANTOWER_027921</name>
</gene>
<proteinExistence type="predicted"/>
<dbReference type="EMBL" id="JAHUTI010065919">
    <property type="protein sequence ID" value="MED6253378.1"/>
    <property type="molecule type" value="Genomic_DNA"/>
</dbReference>
<keyword evidence="2" id="KW-1185">Reference proteome</keyword>
<comment type="caution">
    <text evidence="1">The sequence shown here is derived from an EMBL/GenBank/DDBJ whole genome shotgun (WGS) entry which is preliminary data.</text>
</comment>
<organism evidence="1 2">
    <name type="scientific">Ataeniobius toweri</name>
    <dbReference type="NCBI Taxonomy" id="208326"/>
    <lineage>
        <taxon>Eukaryota</taxon>
        <taxon>Metazoa</taxon>
        <taxon>Chordata</taxon>
        <taxon>Craniata</taxon>
        <taxon>Vertebrata</taxon>
        <taxon>Euteleostomi</taxon>
        <taxon>Actinopterygii</taxon>
        <taxon>Neopterygii</taxon>
        <taxon>Teleostei</taxon>
        <taxon>Neoteleostei</taxon>
        <taxon>Acanthomorphata</taxon>
        <taxon>Ovalentaria</taxon>
        <taxon>Atherinomorphae</taxon>
        <taxon>Cyprinodontiformes</taxon>
        <taxon>Goodeidae</taxon>
        <taxon>Ataeniobius</taxon>
    </lineage>
</organism>
<evidence type="ECO:0000313" key="1">
    <source>
        <dbReference type="EMBL" id="MED6253378.1"/>
    </source>
</evidence>
<reference evidence="1 2" key="1">
    <citation type="submission" date="2021-07" db="EMBL/GenBank/DDBJ databases">
        <authorList>
            <person name="Palmer J.M."/>
        </authorList>
    </citation>
    <scope>NUCLEOTIDE SEQUENCE [LARGE SCALE GENOMIC DNA]</scope>
    <source>
        <strain evidence="1 2">AT_MEX2019</strain>
        <tissue evidence="1">Muscle</tissue>
    </source>
</reference>
<name>A0ABU7BV15_9TELE</name>